<reference evidence="3" key="2">
    <citation type="submission" date="2016-10" db="EMBL/GenBank/DDBJ databases">
        <authorList>
            <person name="Varghese N."/>
            <person name="Submissions S."/>
        </authorList>
    </citation>
    <scope>NUCLEOTIDE SEQUENCE [LARGE SCALE GENOMIC DNA]</scope>
    <source>
        <strain evidence="3">DSM 17908</strain>
    </source>
</reference>
<dbReference type="Proteomes" id="UP000198919">
    <property type="component" value="Unassembled WGS sequence"/>
</dbReference>
<dbReference type="EMBL" id="NITY01000007">
    <property type="protein sequence ID" value="PHM40120.1"/>
    <property type="molecule type" value="Genomic_DNA"/>
</dbReference>
<protein>
    <submittedName>
        <fullName evidence="1">Endoribonuclease</fullName>
    </submittedName>
    <submittedName>
        <fullName evidence="2">Toxic protein SymE</fullName>
    </submittedName>
</protein>
<evidence type="ECO:0000313" key="4">
    <source>
        <dbReference type="Proteomes" id="UP000224607"/>
    </source>
</evidence>
<reference evidence="1 4" key="3">
    <citation type="journal article" date="2017" name="Nat. Microbiol.">
        <title>Natural product diversity associated with the nematode symbionts Photorhabdus and Xenorhabdus.</title>
        <authorList>
            <person name="Tobias N.J."/>
            <person name="Wolff H."/>
            <person name="Djahanschiri B."/>
            <person name="Grundmann F."/>
            <person name="Kronenwerth M."/>
            <person name="Shi Y.M."/>
            <person name="Simonyi S."/>
            <person name="Grun P."/>
            <person name="Shapiro-Ilan D."/>
            <person name="Pidot S.J."/>
            <person name="Stinear T.P."/>
            <person name="Ebersberger I."/>
            <person name="Bode H.B."/>
        </authorList>
    </citation>
    <scope>NUCLEOTIDE SEQUENCE [LARGE SCALE GENOMIC DNA]</scope>
    <source>
        <strain evidence="1 4">DSM 17908</strain>
    </source>
</reference>
<proteinExistence type="predicted"/>
<accession>A0A1I3Z1T3</accession>
<dbReference type="AlphaFoldDB" id="A0A1I3Z1T3"/>
<name>A0A1I3Z1T3_9GAMM</name>
<reference evidence="2" key="1">
    <citation type="submission" date="2016-10" db="EMBL/GenBank/DDBJ databases">
        <authorList>
            <person name="de Groot N.N."/>
        </authorList>
    </citation>
    <scope>NUCLEOTIDE SEQUENCE [LARGE SCALE GENOMIC DNA]</scope>
    <source>
        <strain evidence="2">DSM 17908</strain>
    </source>
</reference>
<organism evidence="2 3">
    <name type="scientific">Xenorhabdus mauleonii</name>
    <dbReference type="NCBI Taxonomy" id="351675"/>
    <lineage>
        <taxon>Bacteria</taxon>
        <taxon>Pseudomonadati</taxon>
        <taxon>Pseudomonadota</taxon>
        <taxon>Gammaproteobacteria</taxon>
        <taxon>Enterobacterales</taxon>
        <taxon>Morganellaceae</taxon>
        <taxon>Xenorhabdus</taxon>
    </lineage>
</organism>
<evidence type="ECO:0000313" key="2">
    <source>
        <dbReference type="EMBL" id="SFK38000.1"/>
    </source>
</evidence>
<evidence type="ECO:0000313" key="3">
    <source>
        <dbReference type="Proteomes" id="UP000198919"/>
    </source>
</evidence>
<dbReference type="EMBL" id="FORG01000085">
    <property type="protein sequence ID" value="SFK38000.1"/>
    <property type="molecule type" value="Genomic_DNA"/>
</dbReference>
<keyword evidence="4" id="KW-1185">Reference proteome</keyword>
<dbReference type="Proteomes" id="UP000224607">
    <property type="component" value="Unassembled WGS sequence"/>
</dbReference>
<evidence type="ECO:0000313" key="1">
    <source>
        <dbReference type="EMBL" id="PHM40120.1"/>
    </source>
</evidence>
<sequence length="40" mass="4697">MRAKAHSKQNVAQNKAEKTERYYTLGYVPRFTLKDNGLRL</sequence>
<gene>
    <name evidence="2" type="ORF">SAMN05421680_1854</name>
    <name evidence="1" type="ORF">Xmau_02308</name>
</gene>